<evidence type="ECO:0000313" key="6">
    <source>
        <dbReference type="Proteomes" id="UP000184001"/>
    </source>
</evidence>
<dbReference type="AlphaFoldDB" id="A0A8G2FJ79"/>
<feature type="compositionally biased region" description="Basic residues" evidence="2">
    <location>
        <begin position="108"/>
        <end position="126"/>
    </location>
</feature>
<keyword evidence="1" id="KW-1188">Viral release from host cell</keyword>
<feature type="region of interest" description="Disordered" evidence="2">
    <location>
        <begin position="94"/>
        <end position="129"/>
    </location>
</feature>
<comment type="caution">
    <text evidence="5">The sequence shown here is derived from an EMBL/GenBank/DDBJ whole genome shotgun (WGS) entry which is preliminary data.</text>
</comment>
<evidence type="ECO:0000259" key="4">
    <source>
        <dbReference type="Pfam" id="PF17289"/>
    </source>
</evidence>
<dbReference type="Gene3D" id="3.30.420.240">
    <property type="match status" value="1"/>
</dbReference>
<gene>
    <name evidence="5" type="ORF">SAMN05660830_03068</name>
</gene>
<dbReference type="Pfam" id="PF17289">
    <property type="entry name" value="Terminase_6C"/>
    <property type="match status" value="1"/>
</dbReference>
<name>A0A8G2FJ79_9BACT</name>
<proteinExistence type="predicted"/>
<dbReference type="InterPro" id="IPR035421">
    <property type="entry name" value="Terminase_6C"/>
</dbReference>
<dbReference type="InterPro" id="IPR027417">
    <property type="entry name" value="P-loop_NTPase"/>
</dbReference>
<dbReference type="Pfam" id="PF06056">
    <property type="entry name" value="Terminase_5"/>
    <property type="match status" value="1"/>
</dbReference>
<organism evidence="5 6">
    <name type="scientific">Halodesulfovibrio aestuarii</name>
    <dbReference type="NCBI Taxonomy" id="126333"/>
    <lineage>
        <taxon>Bacteria</taxon>
        <taxon>Pseudomonadati</taxon>
        <taxon>Thermodesulfobacteriota</taxon>
        <taxon>Desulfovibrionia</taxon>
        <taxon>Desulfovibrionales</taxon>
        <taxon>Desulfovibrionaceae</taxon>
        <taxon>Halodesulfovibrio</taxon>
    </lineage>
</organism>
<accession>A0A8G2FJ79</accession>
<feature type="domain" description="Terminase ATPase subunit N-terminal" evidence="3">
    <location>
        <begin position="7"/>
        <end position="63"/>
    </location>
</feature>
<dbReference type="Gene3D" id="3.40.50.300">
    <property type="entry name" value="P-loop containing nucleotide triphosphate hydrolases"/>
    <property type="match status" value="1"/>
</dbReference>
<protein>
    <submittedName>
        <fullName evidence="5">Uncharacterized protein YjcR</fullName>
    </submittedName>
</protein>
<feature type="domain" description="Terminase large subunit gp17-like C-terminal" evidence="4">
    <location>
        <begin position="412"/>
        <end position="569"/>
    </location>
</feature>
<evidence type="ECO:0000256" key="2">
    <source>
        <dbReference type="SAM" id="MobiDB-lite"/>
    </source>
</evidence>
<dbReference type="Pfam" id="PF03237">
    <property type="entry name" value="Terminase_6N"/>
    <property type="match status" value="1"/>
</dbReference>
<evidence type="ECO:0000259" key="3">
    <source>
        <dbReference type="Pfam" id="PF06056"/>
    </source>
</evidence>
<dbReference type="RefSeq" id="WP_019999240.1">
    <property type="nucleotide sequence ID" value="NZ_CP192220.1"/>
</dbReference>
<reference evidence="5 6" key="1">
    <citation type="submission" date="2016-11" db="EMBL/GenBank/DDBJ databases">
        <authorList>
            <person name="Varghese N."/>
            <person name="Submissions S."/>
        </authorList>
    </citation>
    <scope>NUCLEOTIDE SEQUENCE [LARGE SCALE GENOMIC DNA]</scope>
    <source>
        <strain evidence="5 6">DSM 17919</strain>
    </source>
</reference>
<sequence length="586" mass="66945">MPQYSDEVKYAARSMFLRKHKIAEIHKELKVAIRTLYYWCDTEGWKDLLRHESAQEAIHRRLVLLAAKEDKTQTDLAEVDVLTRSLERLQKLEERSWPQSDEADQGAKRTRGGGKGKKGRANKKHKNDVSQLTEKDFSEKLHCHYFEYQHELRASKKYEDRFILKSRQIGATWYFAQEAFEDACLTGDNQIFLSATRAQADIFRAYIISIAEEKFGIELKGKDKIELHTKKGKATLYFLSNNSSSAQGYHGHVYIDECFWINKFKKLHDLASGMAAHAKWRTTLFSTPSIVTHEAYPLWIGDEYNKRFKKKRVSFPTFKAMQKGAECPDGIWRKVITLEDAARGGCDLFNIERLKLKFSPAVFQNLYCCKFIDGSQGVFKLSELEECNADTSAWKDFDPKADRPFGNGPVWGGYDPSRSRDDASFVIVAPPLKEGGRFRLLARYTWVGKNLRWQAEEIRKLTQKYNFDYIGVDTTGPGLGVYEMVQTFYPAITAIHYGLQTKTALVLKTQDVIHSGRLEWDFRESDIPAAFLTIKQESTKNGGITYVADRTKSTGHADVAFAIMHALYNEPLADQPGGGCDFGISE</sequence>
<dbReference type="Proteomes" id="UP000184001">
    <property type="component" value="Unassembled WGS sequence"/>
</dbReference>
<dbReference type="InterPro" id="IPR010332">
    <property type="entry name" value="ATPase_terminase-su_N"/>
</dbReference>
<evidence type="ECO:0000256" key="1">
    <source>
        <dbReference type="ARBA" id="ARBA00022612"/>
    </source>
</evidence>
<evidence type="ECO:0000313" key="5">
    <source>
        <dbReference type="EMBL" id="SHJ71846.1"/>
    </source>
</evidence>
<dbReference type="EMBL" id="FQZR01000011">
    <property type="protein sequence ID" value="SHJ71846.1"/>
    <property type="molecule type" value="Genomic_DNA"/>
</dbReference>